<organism evidence="2 3">
    <name type="scientific">Marchantia polymorpha subsp. ruderalis</name>
    <dbReference type="NCBI Taxonomy" id="1480154"/>
    <lineage>
        <taxon>Eukaryota</taxon>
        <taxon>Viridiplantae</taxon>
        <taxon>Streptophyta</taxon>
        <taxon>Embryophyta</taxon>
        <taxon>Marchantiophyta</taxon>
        <taxon>Marchantiopsida</taxon>
        <taxon>Marchantiidae</taxon>
        <taxon>Marchantiales</taxon>
        <taxon>Marchantiaceae</taxon>
        <taxon>Marchantia</taxon>
    </lineage>
</organism>
<dbReference type="Proteomes" id="UP000077202">
    <property type="component" value="Unassembled WGS sequence"/>
</dbReference>
<protein>
    <submittedName>
        <fullName evidence="2">Uncharacterized protein</fullName>
    </submittedName>
</protein>
<dbReference type="AlphaFoldDB" id="A0A176VJP8"/>
<proteinExistence type="predicted"/>
<name>A0A176VJP8_MARPO</name>
<reference evidence="2" key="1">
    <citation type="submission" date="2016-03" db="EMBL/GenBank/DDBJ databases">
        <title>Mechanisms controlling the formation of the plant cell surface in tip-growing cells are functionally conserved among land plants.</title>
        <authorList>
            <person name="Honkanen S."/>
            <person name="Jones V.A."/>
            <person name="Morieri G."/>
            <person name="Champion C."/>
            <person name="Hetherington A.J."/>
            <person name="Kelly S."/>
            <person name="Saint-Marcoux D."/>
            <person name="Proust H."/>
            <person name="Prescott H."/>
            <person name="Dolan L."/>
        </authorList>
    </citation>
    <scope>NUCLEOTIDE SEQUENCE [LARGE SCALE GENOMIC DNA]</scope>
    <source>
        <tissue evidence="2">Whole gametophyte</tissue>
    </source>
</reference>
<evidence type="ECO:0000313" key="2">
    <source>
        <dbReference type="EMBL" id="OAE21144.1"/>
    </source>
</evidence>
<evidence type="ECO:0000313" key="3">
    <source>
        <dbReference type="Proteomes" id="UP000077202"/>
    </source>
</evidence>
<keyword evidence="3" id="KW-1185">Reference proteome</keyword>
<comment type="caution">
    <text evidence="2">The sequence shown here is derived from an EMBL/GenBank/DDBJ whole genome shotgun (WGS) entry which is preliminary data.</text>
</comment>
<feature type="region of interest" description="Disordered" evidence="1">
    <location>
        <begin position="1"/>
        <end position="46"/>
    </location>
</feature>
<feature type="region of interest" description="Disordered" evidence="1">
    <location>
        <begin position="168"/>
        <end position="187"/>
    </location>
</feature>
<feature type="region of interest" description="Disordered" evidence="1">
    <location>
        <begin position="258"/>
        <end position="297"/>
    </location>
</feature>
<dbReference type="EMBL" id="LVLJ01003524">
    <property type="protein sequence ID" value="OAE21144.1"/>
    <property type="molecule type" value="Genomic_DNA"/>
</dbReference>
<feature type="compositionally biased region" description="Basic residues" evidence="1">
    <location>
        <begin position="7"/>
        <end position="18"/>
    </location>
</feature>
<evidence type="ECO:0000256" key="1">
    <source>
        <dbReference type="SAM" id="MobiDB-lite"/>
    </source>
</evidence>
<feature type="compositionally biased region" description="Pro residues" evidence="1">
    <location>
        <begin position="260"/>
        <end position="276"/>
    </location>
</feature>
<accession>A0A176VJP8</accession>
<sequence>MSSSAARRARSGLIRRKPQPLDPVKSHREAHGAMLQQASFGESRKPAMPVDAFQEERSVQFKPLPKPPRLGLIPGGTVVDSQCLEPVRLAPALRWIPQRQKPGSSSACENARRSGDAGDDWASCWLLLLPLPPRSLFPRQELLAISSFGSCSSVACSSSARLRLRRINSTAPPNLPGPTRKTPKPPNLMRRLASRPLQQPKEASIHTVANQSAIAARRLTGSMMDASRIPAAVVLAPFLDYSIAASCLACQRCLRTRSPPSHPSPAAPTPPRPLGAPPRSIHHHSPRTGPSPCPSRPSLEKRLRIRLQCDHTAHCWWVLARTRARNPRFAILLLPHDSVTHAASPSVRAPTTLLVVPDFLRCHSIHFLSSPGLWTCTRPGPIADFLPRACDDQTRPQIRSQERQIPNHAKSTFARSLHRSLSLT</sequence>
<gene>
    <name evidence="2" type="ORF">AXG93_872s1130</name>
</gene>